<dbReference type="Proteomes" id="UP000036847">
    <property type="component" value="Chromosome"/>
</dbReference>
<sequence length="2215" mass="259725">MKYTTITGLKKTIPIALSLQSVFKTNDTSLKIHANQENTEFLINITTTVIGDAENTRFLHLYNWINQNNYHGSHIYIILPQNFERFISTFISTLYLFNQGLQCNFVILGHAYNGSAFEFLHLSTSGLLSQENLDFFTYCSYLDDDIKQYGKDNTSTVKKAEISEKYLPLVVINKENFDYYFKKTTKELLSYNNNIYRIGKCTYKQFYKKHIEKLEIKHESRELYLITHFYKLLDNIHCLYDSSKYKSDNYHHTPYFTYIQKSILNDIQSRPVYFSLILLPLLNAEFVRENYIKIHQANNPEASDKTQNKTLIAEEKNFEKYVTFLKEQFNTVDEIYKGIYELAKNIVDHTQYQSGIITVKTLSQESLSHIKNESENAGLWDNYKSKTQNLQFAEKEKRYLDISVIDRGEKGILETSLENMLRSEWRTDIITEEIRKKDFETISKKLQQCNNNKEAETKLLFDMYYNTSIEPMLERQKHAAQNSRGLSIFTRFVTNGDGIFSLQTSSALKVSQTISFAYPDPENCTEPTIKNSQNPFGTAYNVILPIKKYNEKPMVQLQNRSRSEPEKAIDKTTLESLLPLKLLPLPDKQKYKLAELSDREIYSIQNTWKTITETTRMIVIYLDGSEDLSSVSRAINQPLPGIEIIVLGNASKWLAKELLNDFRRKPSIIDIVILTDEAEFALLSGSSQENCIQINYSLKEKGTPFSFVEDFCLPYWQETTSATDANTPNYSEKFFEQIHTLVPYTEGGITLFEKRVTDELNDSIDDNDENKRGYNWHETHLKISSKLHLDDFIYGKKMFQQSRNASVFAFLLARDILRQLNKKINQPQECEENDYYTLIGYGRYSELLVSRASGFIQFFIEQYPHLKGKIEIENVIVEDTINISFSDYIHNFQTRKDKKTRENLIIVVPISSTLTTCLRIENAFYEIVSENKIKEIENSNKKEQEIIEEKAKYHKDRFTFLSPFYTIVVVGDGNGTEGNDNDKPFDIQDIEKHFLNKENNKGDEDSGMDFSAIDKCWKKFDTTEKIITTRNRKENEERRNHFTLYIKSKWRQPGNCKHCFPADPVQERPLFVTDKVSVTPSLIFSAPQWYQPNKLSYKPYFLLDKDGDATKAPTKSAIISNVHWVHYSGDNKHYNYYLHYFDFINKNKSRIETWAREDIKKEVEKTFSQANILIIAPDKGENGGFINLINREIFGDKAEVLRFDKNSDHYLNFDKFFKSTIAKADRIYFVDNSMLSGKQFLSLDSIIKDAQNKSETPDRKKRINGVFCMINRMDFNSHHTIVECLAKNNDGENVESIYSFVDFKVSESIIIPCPLCEEKKKYEALIDRVSLDCIKQYFALKELPYYHTVKKDNLTEEDLHYKKKKYRSTTLKTVLINFLNEGFAQYEDNYAKAQAEKKTVGEMEIPTLIATGNIQSPFVAYDESKSEAQSISRLYEKEMPDKNNEDKYLNFNAFTNALRQYIVENKQLNLKKKETQELYSEKVVNDFKFKANLIKVLSEQSFKKHRGVLISVFYWILNDLIAATKAILSLEDEVEDKNRSHTDFRILQKAENPDKLETAKEIDTYIDTVNYLRVLVKYASSLNIAYLLHKDFLEAINKLVIAFREINLEKIEEKTKPSNQLGLVFDIDTSHSEEQTHNKTLYNKFKFKMRYSFENFKIFCAAHIIRSLHNNEQRSIQLEKNLREVFSKAKNQDTSFLELVILENTNIIHQTIKNYKEEETYSTIRDKGKNVITENDERSFDFIDFAGRHEIQRLQKVYDLRKKLEKKIKEQGNKNKSEEKNPFQEDELVEDLSQIVGTTIGTEKEKWGGAFLLYKYQDLDSILEKNNYIVIGKTGDESLANSFEDIPLDSFTIKFLNGKNYLKESDGETYTWTNYYITKKGNEWVGQDEIPINISQYSDIKQIDKTNAKQILFIRISSYHKEDEKLEGEAVFIFYDDQEINEDEKCPRNFSSICNIRYAHILRNEISTYLKRKYVTDAYKAYIEEVNEKDYRVSLKHGLSTYRKSINKYLQNVEDDINKKYLKMAILHLTYKIDLLQIKEVQCTEYSLKEIADKFEKKYKLIINFYSDSTDVIDNEDEVDELVEFINNIPNHKLNLRVQFPQENIFEEIVFEIIYNIRKHILTEFYSEITKESRLKIVIDFKTDKENQDMPYLVISNNYSEKEESSDYFMQKLRKNKNSGLNLVYNVLKKAKNVHNLYVETKGEWFSVFIPLKFN</sequence>
<organism evidence="2 3">
    <name type="scientific">Bacteroides fragilis</name>
    <dbReference type="NCBI Taxonomy" id="817"/>
    <lineage>
        <taxon>Bacteria</taxon>
        <taxon>Pseudomonadati</taxon>
        <taxon>Bacteroidota</taxon>
        <taxon>Bacteroidia</taxon>
        <taxon>Bacteroidales</taxon>
        <taxon>Bacteroidaceae</taxon>
        <taxon>Bacteroides</taxon>
    </lineage>
</organism>
<evidence type="ECO:0000313" key="2">
    <source>
        <dbReference type="EMBL" id="QCQ46047.1"/>
    </source>
</evidence>
<evidence type="ECO:0000256" key="1">
    <source>
        <dbReference type="SAM" id="Coils"/>
    </source>
</evidence>
<keyword evidence="1" id="KW-0175">Coiled coil</keyword>
<evidence type="ECO:0000313" key="3">
    <source>
        <dbReference type="Proteomes" id="UP000036847"/>
    </source>
</evidence>
<dbReference type="RefSeq" id="WP_033572486.1">
    <property type="nucleotide sequence ID" value="NZ_CP036546.1"/>
</dbReference>
<feature type="coiled-coil region" evidence="1">
    <location>
        <begin position="1754"/>
        <end position="1781"/>
    </location>
</feature>
<proteinExistence type="predicted"/>
<gene>
    <name evidence="2" type="ORF">EC80_014880</name>
</gene>
<name>A0AAE6ETZ0_BACFG</name>
<protein>
    <submittedName>
        <fullName evidence="2">Uncharacterized protein</fullName>
    </submittedName>
</protein>
<dbReference type="EMBL" id="CP036546">
    <property type="protein sequence ID" value="QCQ46047.1"/>
    <property type="molecule type" value="Genomic_DNA"/>
</dbReference>
<reference evidence="2 3" key="1">
    <citation type="submission" date="2019-03" db="EMBL/GenBank/DDBJ databases">
        <title>Complete genome assembly of MDR B. fragilis.</title>
        <authorList>
            <person name="Sydenham T.V."/>
            <person name="Hasman H."/>
            <person name="Justesen U.S."/>
        </authorList>
    </citation>
    <scope>NUCLEOTIDE SEQUENCE [LARGE SCALE GENOMIC DNA]</scope>
    <source>
        <strain evidence="2 3">DCMSKEJBY0001B</strain>
    </source>
</reference>
<accession>A0AAE6ETZ0</accession>